<protein>
    <submittedName>
        <fullName evidence="3">Uncharacterized protein</fullName>
    </submittedName>
</protein>
<evidence type="ECO:0000313" key="3">
    <source>
        <dbReference type="WBParaSite" id="nRc.2.0.1.t28710-RA"/>
    </source>
</evidence>
<sequence>MESDGLQKRPKDVPIEKKKLTQVLKIASVDKKSLKKVMNSTIARKPFLAIDSSVTNRMSMFEPVEKTEPWDVLSQNWPNNGATILAPSCNSAILKSSTYDTVSENPLPTPESSETNSMYKKLDVLVTNAAKTGRRPTERHEKAIDAERTTARKRVGLLLTNDKTIMLANGVRFDAQINDVDPDRSSYTSNLATFCEQELSKNKLPSESSNRKSSKVNWAYES</sequence>
<evidence type="ECO:0000256" key="1">
    <source>
        <dbReference type="SAM" id="MobiDB-lite"/>
    </source>
</evidence>
<dbReference type="WBParaSite" id="nRc.2.0.1.t28710-RA">
    <property type="protein sequence ID" value="nRc.2.0.1.t28710-RA"/>
    <property type="gene ID" value="nRc.2.0.1.g28710"/>
</dbReference>
<proteinExistence type="predicted"/>
<reference evidence="3" key="1">
    <citation type="submission" date="2022-11" db="UniProtKB">
        <authorList>
            <consortium name="WormBaseParasite"/>
        </authorList>
    </citation>
    <scope>IDENTIFICATION</scope>
</reference>
<feature type="region of interest" description="Disordered" evidence="1">
    <location>
        <begin position="198"/>
        <end position="222"/>
    </location>
</feature>
<evidence type="ECO:0000313" key="2">
    <source>
        <dbReference type="Proteomes" id="UP000887565"/>
    </source>
</evidence>
<organism evidence="2 3">
    <name type="scientific">Romanomermis culicivorax</name>
    <name type="common">Nematode worm</name>
    <dbReference type="NCBI Taxonomy" id="13658"/>
    <lineage>
        <taxon>Eukaryota</taxon>
        <taxon>Metazoa</taxon>
        <taxon>Ecdysozoa</taxon>
        <taxon>Nematoda</taxon>
        <taxon>Enoplea</taxon>
        <taxon>Dorylaimia</taxon>
        <taxon>Mermithida</taxon>
        <taxon>Mermithoidea</taxon>
        <taxon>Mermithidae</taxon>
        <taxon>Romanomermis</taxon>
    </lineage>
</organism>
<keyword evidence="2" id="KW-1185">Reference proteome</keyword>
<dbReference type="AlphaFoldDB" id="A0A915JR13"/>
<accession>A0A915JR13</accession>
<name>A0A915JR13_ROMCU</name>
<dbReference type="Proteomes" id="UP000887565">
    <property type="component" value="Unplaced"/>
</dbReference>